<evidence type="ECO:0000313" key="3">
    <source>
        <dbReference type="EMBL" id="QOW59871.1"/>
    </source>
</evidence>
<feature type="domain" description="Bacterial Pleckstrin homology" evidence="2">
    <location>
        <begin position="34"/>
        <end position="131"/>
    </location>
</feature>
<keyword evidence="1" id="KW-1133">Transmembrane helix</keyword>
<gene>
    <name evidence="3" type="ORF">IFE08_08340</name>
</gene>
<reference evidence="3 4" key="1">
    <citation type="submission" date="2020-09" db="EMBL/GenBank/DDBJ databases">
        <title>Characterization of Treponema spp. from bovine digital dermatitis in Korea.</title>
        <authorList>
            <person name="Espiritu H.M."/>
            <person name="Cho Y.I."/>
            <person name="Mamuad L."/>
        </authorList>
    </citation>
    <scope>NUCLEOTIDE SEQUENCE [LARGE SCALE GENOMIC DNA]</scope>
    <source>
        <strain evidence="3 4">KS1</strain>
    </source>
</reference>
<name>A0A7S7AVS5_9SPIR</name>
<feature type="transmembrane region" description="Helical" evidence="1">
    <location>
        <begin position="6"/>
        <end position="28"/>
    </location>
</feature>
<keyword evidence="1" id="KW-0472">Membrane</keyword>
<dbReference type="RefSeq" id="WP_194075512.1">
    <property type="nucleotide sequence ID" value="NZ_CP061839.1"/>
</dbReference>
<evidence type="ECO:0000256" key="1">
    <source>
        <dbReference type="SAM" id="Phobius"/>
    </source>
</evidence>
<dbReference type="InterPro" id="IPR027783">
    <property type="entry name" value="Bacterial_PH-related"/>
</dbReference>
<protein>
    <recommendedName>
        <fullName evidence="2">Bacterial Pleckstrin homology domain-containing protein</fullName>
    </recommendedName>
</protein>
<dbReference type="EMBL" id="CP061839">
    <property type="protein sequence ID" value="QOW59871.1"/>
    <property type="molecule type" value="Genomic_DNA"/>
</dbReference>
<organism evidence="3 4">
    <name type="scientific">Treponema pedis</name>
    <dbReference type="NCBI Taxonomy" id="409322"/>
    <lineage>
        <taxon>Bacteria</taxon>
        <taxon>Pseudomonadati</taxon>
        <taxon>Spirochaetota</taxon>
        <taxon>Spirochaetia</taxon>
        <taxon>Spirochaetales</taxon>
        <taxon>Treponemataceae</taxon>
        <taxon>Treponema</taxon>
    </lineage>
</organism>
<proteinExistence type="predicted"/>
<accession>A0A7S7AVS5</accession>
<sequence>MSSGNIKLKVFLTIGILGVLVLVFVGIYKTTKLQVENDMLIIKGIYGVKIQISEIEEVIKIDGLPAGGKRKNGLGLGSIKIGYFYYDEVGDVRLYILKPDTPYLLIKSKTEKIIVGLGKNENEALYTKLKNKL</sequence>
<keyword evidence="1" id="KW-0812">Transmembrane</keyword>
<dbReference type="Proteomes" id="UP000593915">
    <property type="component" value="Chromosome"/>
</dbReference>
<dbReference type="Pfam" id="PF10882">
    <property type="entry name" value="bPH_5"/>
    <property type="match status" value="1"/>
</dbReference>
<evidence type="ECO:0000313" key="4">
    <source>
        <dbReference type="Proteomes" id="UP000593915"/>
    </source>
</evidence>
<evidence type="ECO:0000259" key="2">
    <source>
        <dbReference type="Pfam" id="PF10882"/>
    </source>
</evidence>
<dbReference type="AlphaFoldDB" id="A0A7S7AVS5"/>